<dbReference type="EMBL" id="CAXDID020000113">
    <property type="protein sequence ID" value="CAL6030108.1"/>
    <property type="molecule type" value="Genomic_DNA"/>
</dbReference>
<comment type="caution">
    <text evidence="2">The sequence shown here is derived from an EMBL/GenBank/DDBJ whole genome shotgun (WGS) entry which is preliminary data.</text>
</comment>
<dbReference type="EMBL" id="CAXDID020000222">
    <property type="protein sequence ID" value="CAL6058770.1"/>
    <property type="molecule type" value="Genomic_DNA"/>
</dbReference>
<proteinExistence type="predicted"/>
<evidence type="ECO:0000256" key="1">
    <source>
        <dbReference type="SAM" id="Phobius"/>
    </source>
</evidence>
<keyword evidence="6" id="KW-1185">Reference proteome</keyword>
<gene>
    <name evidence="4" type="ORF">HINF_LOCUS32985</name>
    <name evidence="2" type="ORF">HINF_LOCUS41689</name>
    <name evidence="5" type="ORF">HINF_LOCUS48431</name>
    <name evidence="3" type="ORF">HINF_LOCUS50425</name>
</gene>
<dbReference type="EMBL" id="CATOUU010000843">
    <property type="protein sequence ID" value="CAI9954044.1"/>
    <property type="molecule type" value="Genomic_DNA"/>
</dbReference>
<protein>
    <submittedName>
        <fullName evidence="4">Hypothetical_protein</fullName>
    </submittedName>
</protein>
<reference evidence="2" key="1">
    <citation type="submission" date="2023-06" db="EMBL/GenBank/DDBJ databases">
        <authorList>
            <person name="Kurt Z."/>
        </authorList>
    </citation>
    <scope>NUCLEOTIDE SEQUENCE</scope>
</reference>
<reference evidence="4 6" key="2">
    <citation type="submission" date="2024-07" db="EMBL/GenBank/DDBJ databases">
        <authorList>
            <person name="Akdeniz Z."/>
        </authorList>
    </citation>
    <scope>NUCLEOTIDE SEQUENCE [LARGE SCALE GENOMIC DNA]</scope>
</reference>
<accession>A0AA86Q7T9</accession>
<keyword evidence="1" id="KW-0812">Transmembrane</keyword>
<evidence type="ECO:0000313" key="6">
    <source>
        <dbReference type="Proteomes" id="UP001642409"/>
    </source>
</evidence>
<name>A0AA86Q7T9_9EUKA</name>
<sequence>MLFARILQLTCFTSNSSLILERQTNIAQLYLIPLTSGSEFALCQQLIDQQFLPSICFDAFCITGDHVTLQKNDLAVNIQCLSNCNLAFSASSASFSFTFPDTKTVISDAISNFKIENYNRLECVVNPVISYNMQTYSFEVEGTAQQCETRFSGGQAVVVIEAYPDFDFQVNLDLTGVSTSQQLLDKLIFNCADFGDDIRWCQRMLEQFEAAITNYAQITINIPITTVSSTGYDRQSTFQMHFTITSISSSFLKQFDCYSDINVVLFDEMLKVQYVKNASAVNCVKPLSQFVGQFDETLIQLQVQEYSDFRAGKYFVFTFKNAYTDFDPTELWLDCVDSDIGQQQCIDDLNILSTFSAPVGVIAWELRLNNQTTHEVQLGFDTSFPEFQNGDANISRTQFCFNSSGALQKSAITKVHLQLIQGHPEFMVSEHVQVLDFRAQILFPTVQESYCFQFELDEDQAVIYDQFYSQDVKVTGTIETVHGTIGILSVKFAPDSQPKNYFIVVGLVVLVIGGAWLWIALKFV</sequence>
<feature type="transmembrane region" description="Helical" evidence="1">
    <location>
        <begin position="501"/>
        <end position="521"/>
    </location>
</feature>
<evidence type="ECO:0000313" key="5">
    <source>
        <dbReference type="EMBL" id="CAL6058770.1"/>
    </source>
</evidence>
<organism evidence="2">
    <name type="scientific">Hexamita inflata</name>
    <dbReference type="NCBI Taxonomy" id="28002"/>
    <lineage>
        <taxon>Eukaryota</taxon>
        <taxon>Metamonada</taxon>
        <taxon>Diplomonadida</taxon>
        <taxon>Hexamitidae</taxon>
        <taxon>Hexamitinae</taxon>
        <taxon>Hexamita</taxon>
    </lineage>
</organism>
<evidence type="ECO:0000313" key="3">
    <source>
        <dbReference type="EMBL" id="CAI9962780.1"/>
    </source>
</evidence>
<keyword evidence="1" id="KW-1133">Transmembrane helix</keyword>
<dbReference type="EMBL" id="CATOUU010000959">
    <property type="protein sequence ID" value="CAI9962780.1"/>
    <property type="molecule type" value="Genomic_DNA"/>
</dbReference>
<dbReference type="AlphaFoldDB" id="A0AA86Q7T9"/>
<evidence type="ECO:0000313" key="2">
    <source>
        <dbReference type="EMBL" id="CAI9954044.1"/>
    </source>
</evidence>
<evidence type="ECO:0000313" key="4">
    <source>
        <dbReference type="EMBL" id="CAL6030108.1"/>
    </source>
</evidence>
<dbReference type="Proteomes" id="UP001642409">
    <property type="component" value="Unassembled WGS sequence"/>
</dbReference>
<keyword evidence="1" id="KW-0472">Membrane</keyword>